<feature type="transmembrane region" description="Helical" evidence="5">
    <location>
        <begin position="30"/>
        <end position="49"/>
    </location>
</feature>
<dbReference type="EMBL" id="ML994666">
    <property type="protein sequence ID" value="KAF2179500.1"/>
    <property type="molecule type" value="Genomic_DNA"/>
</dbReference>
<proteinExistence type="inferred from homology"/>
<keyword evidence="8" id="KW-1185">Reference proteome</keyword>
<keyword evidence="2 5" id="KW-0812">Transmembrane</keyword>
<reference evidence="7" key="1">
    <citation type="journal article" date="2020" name="Stud. Mycol.">
        <title>101 Dothideomycetes genomes: a test case for predicting lifestyles and emergence of pathogens.</title>
        <authorList>
            <person name="Haridas S."/>
            <person name="Albert R."/>
            <person name="Binder M."/>
            <person name="Bloem J."/>
            <person name="Labutti K."/>
            <person name="Salamov A."/>
            <person name="Andreopoulos B."/>
            <person name="Baker S."/>
            <person name="Barry K."/>
            <person name="Bills G."/>
            <person name="Bluhm B."/>
            <person name="Cannon C."/>
            <person name="Castanera R."/>
            <person name="Culley D."/>
            <person name="Daum C."/>
            <person name="Ezra D."/>
            <person name="Gonzalez J."/>
            <person name="Henrissat B."/>
            <person name="Kuo A."/>
            <person name="Liang C."/>
            <person name="Lipzen A."/>
            <person name="Lutzoni F."/>
            <person name="Magnuson J."/>
            <person name="Mondo S."/>
            <person name="Nolan M."/>
            <person name="Ohm R."/>
            <person name="Pangilinan J."/>
            <person name="Park H.-J."/>
            <person name="Ramirez L."/>
            <person name="Alfaro M."/>
            <person name="Sun H."/>
            <person name="Tritt A."/>
            <person name="Yoshinaga Y."/>
            <person name="Zwiers L.-H."/>
            <person name="Turgeon B."/>
            <person name="Goodwin S."/>
            <person name="Spatafora J."/>
            <person name="Crous P."/>
            <person name="Grigoriev I."/>
        </authorList>
    </citation>
    <scope>NUCLEOTIDE SEQUENCE</scope>
    <source>
        <strain evidence="7">CBS 207.26</strain>
    </source>
</reference>
<sequence length="186" mass="20699">MTAMSGMSSTFSINTRVTLFFTEWTTTTPITYVLTIFFLFFLGLLNRFLGALKSQLERAFNKSRNTNNTLGLDDADSEAEPLSPMPYGQPSASAGHEEGMAVEKTKHQPERKRFWIASAPWHIKHDGLRALLEFVRALIGYILMLAIMTYNVGFLFAVTGSVLCGELVFGRFTQSGAGWQEGGCHE</sequence>
<evidence type="ECO:0000256" key="5">
    <source>
        <dbReference type="RuleBase" id="RU367022"/>
    </source>
</evidence>
<keyword evidence="4 5" id="KW-0472">Membrane</keyword>
<keyword evidence="5" id="KW-0186">Copper</keyword>
<evidence type="ECO:0000256" key="1">
    <source>
        <dbReference type="ARBA" id="ARBA00004141"/>
    </source>
</evidence>
<dbReference type="InterPro" id="IPR007274">
    <property type="entry name" value="Cop_transporter"/>
</dbReference>
<feature type="region of interest" description="Disordered" evidence="6">
    <location>
        <begin position="67"/>
        <end position="99"/>
    </location>
</feature>
<protein>
    <recommendedName>
        <fullName evidence="5">Copper transport protein</fullName>
    </recommendedName>
</protein>
<evidence type="ECO:0000256" key="3">
    <source>
        <dbReference type="ARBA" id="ARBA00022989"/>
    </source>
</evidence>
<dbReference type="Proteomes" id="UP000800200">
    <property type="component" value="Unassembled WGS sequence"/>
</dbReference>
<dbReference type="AlphaFoldDB" id="A0A6A6DNI4"/>
<keyword evidence="5" id="KW-0187">Copper transport</keyword>
<dbReference type="GO" id="GO:0005375">
    <property type="term" value="F:copper ion transmembrane transporter activity"/>
    <property type="evidence" value="ECO:0007669"/>
    <property type="project" value="UniProtKB-UniRule"/>
</dbReference>
<evidence type="ECO:0000256" key="4">
    <source>
        <dbReference type="ARBA" id="ARBA00023136"/>
    </source>
</evidence>
<comment type="subcellular location">
    <subcellularLocation>
        <location evidence="1 5">Membrane</location>
        <topology evidence="1 5">Multi-pass membrane protein</topology>
    </subcellularLocation>
</comment>
<dbReference type="OrthoDB" id="73901at2759"/>
<dbReference type="Pfam" id="PF04145">
    <property type="entry name" value="Ctr"/>
    <property type="match status" value="1"/>
</dbReference>
<comment type="similarity">
    <text evidence="5">Belongs to the copper transporter (Ctr) (TC 1.A.56) family. SLC31A subfamily.</text>
</comment>
<evidence type="ECO:0000256" key="6">
    <source>
        <dbReference type="SAM" id="MobiDB-lite"/>
    </source>
</evidence>
<accession>A0A6A6DNI4</accession>
<keyword evidence="5" id="KW-0813">Transport</keyword>
<dbReference type="GO" id="GO:0005886">
    <property type="term" value="C:plasma membrane"/>
    <property type="evidence" value="ECO:0007669"/>
    <property type="project" value="TreeGrafter"/>
</dbReference>
<dbReference type="PANTHER" id="PTHR12483">
    <property type="entry name" value="SOLUTE CARRIER FAMILY 31 COPPER TRANSPORTERS"/>
    <property type="match status" value="1"/>
</dbReference>
<dbReference type="PANTHER" id="PTHR12483:SF27">
    <property type="entry name" value="COPPER TRANSPORT PROTEIN CTR1"/>
    <property type="match status" value="1"/>
</dbReference>
<feature type="transmembrane region" description="Helical" evidence="5">
    <location>
        <begin position="138"/>
        <end position="163"/>
    </location>
</feature>
<keyword evidence="3 5" id="KW-1133">Transmembrane helix</keyword>
<gene>
    <name evidence="7" type="ORF">K469DRAFT_595946</name>
</gene>
<evidence type="ECO:0000313" key="8">
    <source>
        <dbReference type="Proteomes" id="UP000800200"/>
    </source>
</evidence>
<evidence type="ECO:0000256" key="2">
    <source>
        <dbReference type="ARBA" id="ARBA00022692"/>
    </source>
</evidence>
<evidence type="ECO:0000313" key="7">
    <source>
        <dbReference type="EMBL" id="KAF2179500.1"/>
    </source>
</evidence>
<name>A0A6A6DNI4_9PEZI</name>
<organism evidence="7 8">
    <name type="scientific">Zopfia rhizophila CBS 207.26</name>
    <dbReference type="NCBI Taxonomy" id="1314779"/>
    <lineage>
        <taxon>Eukaryota</taxon>
        <taxon>Fungi</taxon>
        <taxon>Dikarya</taxon>
        <taxon>Ascomycota</taxon>
        <taxon>Pezizomycotina</taxon>
        <taxon>Dothideomycetes</taxon>
        <taxon>Dothideomycetes incertae sedis</taxon>
        <taxon>Zopfiaceae</taxon>
        <taxon>Zopfia</taxon>
    </lineage>
</organism>
<keyword evidence="5" id="KW-0406">Ion transport</keyword>